<dbReference type="HOGENOM" id="CLU_2905231_0_0_1"/>
<sequence length="62" mass="6725">MAIRTMATTPRTIKEEWVMVTKATNTGKDQGQDFSAGVGAISMTDQSLTGALRIAHKEELQT</sequence>
<name>E3RMY1_PYRTT</name>
<accession>E3RMY1</accession>
<gene>
    <name evidence="1" type="ORF">PTT_09881</name>
</gene>
<protein>
    <submittedName>
        <fullName evidence="1">Uncharacterized protein</fullName>
    </submittedName>
</protein>
<reference evidence="1 2" key="1">
    <citation type="journal article" date="2010" name="Genome Biol.">
        <title>A first genome assembly of the barley fungal pathogen Pyrenophora teres f. teres.</title>
        <authorList>
            <person name="Ellwood S.R."/>
            <person name="Liu Z."/>
            <person name="Syme R.A."/>
            <person name="Lai Z."/>
            <person name="Hane J.K."/>
            <person name="Keiper F."/>
            <person name="Moffat C.S."/>
            <person name="Oliver R.P."/>
            <person name="Friesen T.L."/>
        </authorList>
    </citation>
    <scope>NUCLEOTIDE SEQUENCE [LARGE SCALE GENOMIC DNA]</scope>
    <source>
        <strain evidence="1 2">0-1</strain>
    </source>
</reference>
<keyword evidence="2" id="KW-1185">Reference proteome</keyword>
<evidence type="ECO:0000313" key="1">
    <source>
        <dbReference type="EMBL" id="EFQ92918.1"/>
    </source>
</evidence>
<dbReference type="KEGG" id="pte:PTT_09881"/>
<organism evidence="2">
    <name type="scientific">Pyrenophora teres f. teres (strain 0-1)</name>
    <name type="common">Barley net blotch fungus</name>
    <name type="synonym">Drechslera teres f. teres</name>
    <dbReference type="NCBI Taxonomy" id="861557"/>
    <lineage>
        <taxon>Eukaryota</taxon>
        <taxon>Fungi</taxon>
        <taxon>Dikarya</taxon>
        <taxon>Ascomycota</taxon>
        <taxon>Pezizomycotina</taxon>
        <taxon>Dothideomycetes</taxon>
        <taxon>Pleosporomycetidae</taxon>
        <taxon>Pleosporales</taxon>
        <taxon>Pleosporineae</taxon>
        <taxon>Pleosporaceae</taxon>
        <taxon>Pyrenophora</taxon>
    </lineage>
</organism>
<proteinExistence type="predicted"/>
<evidence type="ECO:0000313" key="2">
    <source>
        <dbReference type="Proteomes" id="UP000001067"/>
    </source>
</evidence>
<dbReference type="Proteomes" id="UP000001067">
    <property type="component" value="Unassembled WGS sequence"/>
</dbReference>
<dbReference type="AlphaFoldDB" id="E3RMY1"/>
<dbReference type="EMBL" id="GL534116">
    <property type="protein sequence ID" value="EFQ92918.1"/>
    <property type="molecule type" value="Genomic_DNA"/>
</dbReference>